<dbReference type="VEuPathDB" id="FungiDB:MSYG_3960"/>
<evidence type="ECO:0008006" key="5">
    <source>
        <dbReference type="Google" id="ProtNLM"/>
    </source>
</evidence>
<accession>A0A1M8AB02</accession>
<keyword evidence="2" id="KW-0732">Signal</keyword>
<dbReference type="AlphaFoldDB" id="A0A1M8AB02"/>
<reference evidence="4" key="1">
    <citation type="journal article" date="2017" name="Nucleic Acids Res.">
        <title>Proteogenomics produces comprehensive and highly accurate protein-coding gene annotation in a complete genome assembly of Malassezia sympodialis.</title>
        <authorList>
            <person name="Zhu Y."/>
            <person name="Engstroem P.G."/>
            <person name="Tellgren-Roth C."/>
            <person name="Baudo C.D."/>
            <person name="Kennell J.C."/>
            <person name="Sun S."/>
            <person name="Billmyre R.B."/>
            <person name="Schroeder M.S."/>
            <person name="Andersson A."/>
            <person name="Holm T."/>
            <person name="Sigurgeirsson B."/>
            <person name="Wu G."/>
            <person name="Sankaranarayanan S.R."/>
            <person name="Siddharthan R."/>
            <person name="Sanyal K."/>
            <person name="Lundeberg J."/>
            <person name="Nystedt B."/>
            <person name="Boekhout T."/>
            <person name="Dawson T.L. Jr."/>
            <person name="Heitman J."/>
            <person name="Scheynius A."/>
            <person name="Lehtioe J."/>
        </authorList>
    </citation>
    <scope>NUCLEOTIDE SEQUENCE [LARGE SCALE GENOMIC DNA]</scope>
    <source>
        <strain evidence="4">ATCC 42132</strain>
    </source>
</reference>
<feature type="chain" id="PRO_5013246707" description="Protein PBN1" evidence="2">
    <location>
        <begin position="16"/>
        <end position="216"/>
    </location>
</feature>
<evidence type="ECO:0000313" key="4">
    <source>
        <dbReference type="Proteomes" id="UP000186303"/>
    </source>
</evidence>
<evidence type="ECO:0000256" key="2">
    <source>
        <dbReference type="SAM" id="SignalP"/>
    </source>
</evidence>
<keyword evidence="1" id="KW-0472">Membrane</keyword>
<keyword evidence="4" id="KW-1185">Reference proteome</keyword>
<evidence type="ECO:0000313" key="3">
    <source>
        <dbReference type="EMBL" id="SHO79610.1"/>
    </source>
</evidence>
<evidence type="ECO:0000256" key="1">
    <source>
        <dbReference type="SAM" id="Phobius"/>
    </source>
</evidence>
<organism evidence="3 4">
    <name type="scientific">Malassezia sympodialis (strain ATCC 42132)</name>
    <name type="common">Atopic eczema-associated yeast</name>
    <dbReference type="NCBI Taxonomy" id="1230383"/>
    <lineage>
        <taxon>Eukaryota</taxon>
        <taxon>Fungi</taxon>
        <taxon>Dikarya</taxon>
        <taxon>Basidiomycota</taxon>
        <taxon>Ustilaginomycotina</taxon>
        <taxon>Malasseziomycetes</taxon>
        <taxon>Malasseziales</taxon>
        <taxon>Malasseziaceae</taxon>
        <taxon>Malassezia</taxon>
    </lineage>
</organism>
<feature type="signal peptide" evidence="2">
    <location>
        <begin position="1"/>
        <end position="15"/>
    </location>
</feature>
<name>A0A1M8AB02_MALS4</name>
<protein>
    <recommendedName>
        <fullName evidence="5">Protein PBN1</fullName>
    </recommendedName>
</protein>
<gene>
    <name evidence="3" type="ORF">MSYG_3960</name>
</gene>
<proteinExistence type="predicted"/>
<sequence>MLLGLLVLCAAHVWANTALENVGPLLCGPTAAPDAWVRWPALHASSVPHRAHLPLAGPSEFVLYPDLSERWLETYLPLPTRWSWALTQRYQLRISAPANILADVDLDVQAPGPSTPLSEARPCSVLLARITVHPTGVRVAPHPHARSWLTRAAEVALGWAAPPAIPAPAAIPIDITFERLYLGLVPSTALRMASTMLGVLTVLAIVLVPLRRPRQA</sequence>
<feature type="transmembrane region" description="Helical" evidence="1">
    <location>
        <begin position="189"/>
        <end position="210"/>
    </location>
</feature>
<dbReference type="OrthoDB" id="3360032at2759"/>
<dbReference type="EMBL" id="LT671827">
    <property type="protein sequence ID" value="SHO79610.1"/>
    <property type="molecule type" value="Genomic_DNA"/>
</dbReference>
<dbReference type="Proteomes" id="UP000186303">
    <property type="component" value="Chromosome 7"/>
</dbReference>
<keyword evidence="1" id="KW-1133">Transmembrane helix</keyword>
<keyword evidence="1" id="KW-0812">Transmembrane</keyword>